<reference evidence="2" key="1">
    <citation type="journal article" date="2022" name="Mol. Ecol. Resour.">
        <title>The genomes of chicory, endive, great burdock and yacon provide insights into Asteraceae palaeo-polyploidization history and plant inulin production.</title>
        <authorList>
            <person name="Fan W."/>
            <person name="Wang S."/>
            <person name="Wang H."/>
            <person name="Wang A."/>
            <person name="Jiang F."/>
            <person name="Liu H."/>
            <person name="Zhao H."/>
            <person name="Xu D."/>
            <person name="Zhang Y."/>
        </authorList>
    </citation>
    <scope>NUCLEOTIDE SEQUENCE [LARGE SCALE GENOMIC DNA]</scope>
    <source>
        <strain evidence="2">cv. Yunnan</strain>
    </source>
</reference>
<gene>
    <name evidence="1" type="ORF">L1987_29106</name>
</gene>
<reference evidence="1 2" key="2">
    <citation type="journal article" date="2022" name="Mol. Ecol. Resour.">
        <title>The genomes of chicory, endive, great burdock and yacon provide insights into Asteraceae paleo-polyploidization history and plant inulin production.</title>
        <authorList>
            <person name="Fan W."/>
            <person name="Wang S."/>
            <person name="Wang H."/>
            <person name="Wang A."/>
            <person name="Jiang F."/>
            <person name="Liu H."/>
            <person name="Zhao H."/>
            <person name="Xu D."/>
            <person name="Zhang Y."/>
        </authorList>
    </citation>
    <scope>NUCLEOTIDE SEQUENCE [LARGE SCALE GENOMIC DNA]</scope>
    <source>
        <strain evidence="2">cv. Yunnan</strain>
        <tissue evidence="1">Leaves</tissue>
    </source>
</reference>
<evidence type="ECO:0000313" key="1">
    <source>
        <dbReference type="EMBL" id="KAI3801006.1"/>
    </source>
</evidence>
<evidence type="ECO:0000313" key="2">
    <source>
        <dbReference type="Proteomes" id="UP001056120"/>
    </source>
</evidence>
<comment type="caution">
    <text evidence="1">The sequence shown here is derived from an EMBL/GenBank/DDBJ whole genome shotgun (WGS) entry which is preliminary data.</text>
</comment>
<dbReference type="Proteomes" id="UP001056120">
    <property type="component" value="Linkage Group LG10"/>
</dbReference>
<proteinExistence type="predicted"/>
<dbReference type="EMBL" id="CM042027">
    <property type="protein sequence ID" value="KAI3801006.1"/>
    <property type="molecule type" value="Genomic_DNA"/>
</dbReference>
<name>A0ACB9HZU0_9ASTR</name>
<accession>A0ACB9HZU0</accession>
<keyword evidence="2" id="KW-1185">Reference proteome</keyword>
<organism evidence="1 2">
    <name type="scientific">Smallanthus sonchifolius</name>
    <dbReference type="NCBI Taxonomy" id="185202"/>
    <lineage>
        <taxon>Eukaryota</taxon>
        <taxon>Viridiplantae</taxon>
        <taxon>Streptophyta</taxon>
        <taxon>Embryophyta</taxon>
        <taxon>Tracheophyta</taxon>
        <taxon>Spermatophyta</taxon>
        <taxon>Magnoliopsida</taxon>
        <taxon>eudicotyledons</taxon>
        <taxon>Gunneridae</taxon>
        <taxon>Pentapetalae</taxon>
        <taxon>asterids</taxon>
        <taxon>campanulids</taxon>
        <taxon>Asterales</taxon>
        <taxon>Asteraceae</taxon>
        <taxon>Asteroideae</taxon>
        <taxon>Heliantheae alliance</taxon>
        <taxon>Millerieae</taxon>
        <taxon>Smallanthus</taxon>
    </lineage>
</organism>
<sequence>MPTFITGSPSGAHHTGSTPNGVSRLMKVEGLTIYHVKSHLMKWFKPTSFGGNDSIQWLMGLSAIYLSSVHPRLASRKDACTSS</sequence>
<protein>
    <submittedName>
        <fullName evidence="1">Uncharacterized protein</fullName>
    </submittedName>
</protein>